<sequence length="547" mass="61365">MKKKVLLLASIVMTAAFVATACGTSAPTTPTTAPTTPAVEKILRTNNSSEPGSLDPALAQGTHESWVLDHTFEGLMKRSKEGLIVEGIASKYTLADDNVTYTFTLRDAKWSNGDKVTAQDFEFAWKRVLDPNLKAEYAYQMFYLKNGAKYNSGEAKLEDVGVKALDEKTLQVVLESPTAYFLEMAAFYTYYPVNKKVVEANADWAKDPKNYVSNGPFKLTDWVHNASITLEKNDNYYDAASVKLDGIEFAILEDATTAWQKYEGGEFDFLTPIPGSVVGQLKASASKELIIGTDLATYYYNFNSKRAPFDNAKVRRGLSMAIDRKTIVEKITQGGQTPAEGVVPFGMFDENGKEYRTGVGNLIKYDLTEAKKIFEEGLKEAGMTLEQFNAKGFKLLYNTSETHKKIAEAVQNMWKVNLGVEIGLENVEFQVKLDREKAGDYDISRAGWIGDYGDPMTFVDLWESKSSFNDAKFSNAEYDKLVAESKATVDQKIRMENMRKAEKILMEAMPIAPIYFYTQPYVQKPYVTGIFKPINRYPYFTYADINK</sequence>
<dbReference type="PIRSF" id="PIRSF002741">
    <property type="entry name" value="MppA"/>
    <property type="match status" value="1"/>
</dbReference>
<dbReference type="InterPro" id="IPR039424">
    <property type="entry name" value="SBP_5"/>
</dbReference>
<feature type="signal peptide" evidence="1">
    <location>
        <begin position="1"/>
        <end position="21"/>
    </location>
</feature>
<keyword evidence="4" id="KW-1185">Reference proteome</keyword>
<dbReference type="Gene3D" id="3.10.105.10">
    <property type="entry name" value="Dipeptide-binding Protein, Domain 3"/>
    <property type="match status" value="1"/>
</dbReference>
<name>A0ABS4G615_9CLOT</name>
<dbReference type="Gene3D" id="3.90.76.10">
    <property type="entry name" value="Dipeptide-binding Protein, Domain 1"/>
    <property type="match status" value="1"/>
</dbReference>
<dbReference type="InterPro" id="IPR030678">
    <property type="entry name" value="Peptide/Ni-bd"/>
</dbReference>
<dbReference type="EMBL" id="JAGGKC010000022">
    <property type="protein sequence ID" value="MBP1919973.1"/>
    <property type="molecule type" value="Genomic_DNA"/>
</dbReference>
<evidence type="ECO:0000313" key="4">
    <source>
        <dbReference type="Proteomes" id="UP001519271"/>
    </source>
</evidence>
<dbReference type="SUPFAM" id="SSF53850">
    <property type="entry name" value="Periplasmic binding protein-like II"/>
    <property type="match status" value="1"/>
</dbReference>
<evidence type="ECO:0000256" key="1">
    <source>
        <dbReference type="SAM" id="SignalP"/>
    </source>
</evidence>
<dbReference type="Gene3D" id="3.40.190.10">
    <property type="entry name" value="Periplasmic binding protein-like II"/>
    <property type="match status" value="1"/>
</dbReference>
<protein>
    <submittedName>
        <fullName evidence="3">Oligopeptide transport system substrate-binding protein</fullName>
    </submittedName>
</protein>
<organism evidence="3 4">
    <name type="scientific">Youngiibacter multivorans</name>
    <dbReference type="NCBI Taxonomy" id="937251"/>
    <lineage>
        <taxon>Bacteria</taxon>
        <taxon>Bacillati</taxon>
        <taxon>Bacillota</taxon>
        <taxon>Clostridia</taxon>
        <taxon>Eubacteriales</taxon>
        <taxon>Clostridiaceae</taxon>
        <taxon>Youngiibacter</taxon>
    </lineage>
</organism>
<gene>
    <name evidence="3" type="ORF">J2Z34_002471</name>
</gene>
<proteinExistence type="predicted"/>
<reference evidence="3 4" key="1">
    <citation type="submission" date="2021-03" db="EMBL/GenBank/DDBJ databases">
        <title>Genomic Encyclopedia of Type Strains, Phase IV (KMG-IV): sequencing the most valuable type-strain genomes for metagenomic binning, comparative biology and taxonomic classification.</title>
        <authorList>
            <person name="Goeker M."/>
        </authorList>
    </citation>
    <scope>NUCLEOTIDE SEQUENCE [LARGE SCALE GENOMIC DNA]</scope>
    <source>
        <strain evidence="3 4">DSM 6139</strain>
    </source>
</reference>
<feature type="chain" id="PRO_5046347101" evidence="1">
    <location>
        <begin position="22"/>
        <end position="547"/>
    </location>
</feature>
<dbReference type="CDD" id="cd08504">
    <property type="entry name" value="PBP2_OppA"/>
    <property type="match status" value="1"/>
</dbReference>
<accession>A0ABS4G615</accession>
<feature type="domain" description="Solute-binding protein family 5" evidence="2">
    <location>
        <begin position="85"/>
        <end position="468"/>
    </location>
</feature>
<evidence type="ECO:0000259" key="2">
    <source>
        <dbReference type="Pfam" id="PF00496"/>
    </source>
</evidence>
<comment type="caution">
    <text evidence="3">The sequence shown here is derived from an EMBL/GenBank/DDBJ whole genome shotgun (WGS) entry which is preliminary data.</text>
</comment>
<dbReference type="Pfam" id="PF00496">
    <property type="entry name" value="SBP_bac_5"/>
    <property type="match status" value="1"/>
</dbReference>
<dbReference type="PANTHER" id="PTHR30290:SF79">
    <property type="entry name" value="DIPEPTIDE-BINDING PROTEIN DPPE"/>
    <property type="match status" value="1"/>
</dbReference>
<keyword evidence="1" id="KW-0732">Signal</keyword>
<dbReference type="InterPro" id="IPR000914">
    <property type="entry name" value="SBP_5_dom"/>
</dbReference>
<dbReference type="PROSITE" id="PS51257">
    <property type="entry name" value="PROKAR_LIPOPROTEIN"/>
    <property type="match status" value="1"/>
</dbReference>
<dbReference type="RefSeq" id="WP_209460157.1">
    <property type="nucleotide sequence ID" value="NZ_JAGGKC010000022.1"/>
</dbReference>
<dbReference type="PANTHER" id="PTHR30290">
    <property type="entry name" value="PERIPLASMIC BINDING COMPONENT OF ABC TRANSPORTER"/>
    <property type="match status" value="1"/>
</dbReference>
<dbReference type="Proteomes" id="UP001519271">
    <property type="component" value="Unassembled WGS sequence"/>
</dbReference>
<evidence type="ECO:0000313" key="3">
    <source>
        <dbReference type="EMBL" id="MBP1919973.1"/>
    </source>
</evidence>